<organism>
    <name type="scientific">Solenopsis invicta</name>
    <name type="common">Red imported fire ant</name>
    <name type="synonym">Solenopsis wagneri</name>
    <dbReference type="NCBI Taxonomy" id="13686"/>
    <lineage>
        <taxon>Eukaryota</taxon>
        <taxon>Metazoa</taxon>
        <taxon>Ecdysozoa</taxon>
        <taxon>Arthropoda</taxon>
        <taxon>Hexapoda</taxon>
        <taxon>Insecta</taxon>
        <taxon>Pterygota</taxon>
        <taxon>Neoptera</taxon>
        <taxon>Endopterygota</taxon>
        <taxon>Hymenoptera</taxon>
        <taxon>Apocrita</taxon>
        <taxon>Aculeata</taxon>
        <taxon>Formicoidea</taxon>
        <taxon>Formicidae</taxon>
        <taxon>Myrmicinae</taxon>
        <taxon>Solenopsis</taxon>
    </lineage>
</organism>
<evidence type="ECO:0008006" key="2">
    <source>
        <dbReference type="Google" id="ProtNLM"/>
    </source>
</evidence>
<gene>
    <name evidence="1" type="ORF">SINV_09581</name>
</gene>
<dbReference type="HOGENOM" id="CLU_1047987_0_0_1"/>
<protein>
    <recommendedName>
        <fullName evidence="2">CCHC-type domain-containing protein</fullName>
    </recommendedName>
</protein>
<feature type="non-terminal residue" evidence="1">
    <location>
        <position position="266"/>
    </location>
</feature>
<dbReference type="AlphaFoldDB" id="E9ICE4"/>
<proteinExistence type="predicted"/>
<reference evidence="1" key="1">
    <citation type="journal article" date="2011" name="Proc. Natl. Acad. Sci. U.S.A.">
        <title>The genome of the fire ant Solenopsis invicta.</title>
        <authorList>
            <person name="Wurm Y."/>
            <person name="Wang J."/>
            <person name="Riba-Grognuz O."/>
            <person name="Corona M."/>
            <person name="Nygaard S."/>
            <person name="Hunt B.G."/>
            <person name="Ingram K.K."/>
            <person name="Falquet L."/>
            <person name="Nipitwattanaphon M."/>
            <person name="Gotzek D."/>
            <person name="Dijkstra M.B."/>
            <person name="Oettler J."/>
            <person name="Comtesse F."/>
            <person name="Shih C.J."/>
            <person name="Wu W.J."/>
            <person name="Yang C.C."/>
            <person name="Thomas J."/>
            <person name="Beaudoing E."/>
            <person name="Pradervand S."/>
            <person name="Flegel V."/>
            <person name="Cook E.D."/>
            <person name="Fabbretti R."/>
            <person name="Stockinger H."/>
            <person name="Long L."/>
            <person name="Farmerie W.G."/>
            <person name="Oakey J."/>
            <person name="Boomsma J.J."/>
            <person name="Pamilo P."/>
            <person name="Yi S.V."/>
            <person name="Heinze J."/>
            <person name="Goodisman M.A."/>
            <person name="Farinelli L."/>
            <person name="Harshman K."/>
            <person name="Hulo N."/>
            <person name="Cerutti L."/>
            <person name="Xenarios I."/>
            <person name="Shoemaker D."/>
            <person name="Keller L."/>
        </authorList>
    </citation>
    <scope>NUCLEOTIDE SEQUENCE [LARGE SCALE GENOMIC DNA]</scope>
</reference>
<feature type="non-terminal residue" evidence="1">
    <location>
        <position position="1"/>
    </location>
</feature>
<sequence length="266" mass="30326">KKKLFTCFTEALELKHLVFCVIVLIQTIHIQNRLTNFVTSWTNITLQSGGNHLALSCSLPWGTKCLECGGYGHLKKVCKKKDRTDCVDIVTIDHAQKHTNHCSMYTVSLQIEDKKIEFDVDCDALVTLVSRLLEVFKHLRGKIQPFLGREWINQLKIFNKLKESLEQVQSLNLVEQSCNNRLKNLFKKYANVTKINSGERPGTELNDVSTSTAVHIPSEEGRKKNLSEQVALLVEASNKPCANKQVQNEPNAIERNLKDTQTFYFH</sequence>
<evidence type="ECO:0000313" key="1">
    <source>
        <dbReference type="EMBL" id="EFZ21760.1"/>
    </source>
</evidence>
<dbReference type="EMBL" id="GL762248">
    <property type="protein sequence ID" value="EFZ21760.1"/>
    <property type="molecule type" value="Genomic_DNA"/>
</dbReference>
<accession>E9ICE4</accession>
<name>E9ICE4_SOLIN</name>